<evidence type="ECO:0000313" key="2">
    <source>
        <dbReference type="EMBL" id="MBD2705169.1"/>
    </source>
</evidence>
<name>A0A927AVK0_9BACT</name>
<gene>
    <name evidence="2" type="ORF">IC229_31395</name>
</gene>
<protein>
    <submittedName>
        <fullName evidence="2">SMI1/KNR4 family protein</fullName>
    </submittedName>
</protein>
<organism evidence="2 3">
    <name type="scientific">Spirosoma profusum</name>
    <dbReference type="NCBI Taxonomy" id="2771354"/>
    <lineage>
        <taxon>Bacteria</taxon>
        <taxon>Pseudomonadati</taxon>
        <taxon>Bacteroidota</taxon>
        <taxon>Cytophagia</taxon>
        <taxon>Cytophagales</taxon>
        <taxon>Cytophagaceae</taxon>
        <taxon>Spirosoma</taxon>
    </lineage>
</organism>
<dbReference type="EMBL" id="JACWZY010000047">
    <property type="protein sequence ID" value="MBD2705169.1"/>
    <property type="molecule type" value="Genomic_DNA"/>
</dbReference>
<accession>A0A927AVK0</accession>
<proteinExistence type="predicted"/>
<evidence type="ECO:0000313" key="3">
    <source>
        <dbReference type="Proteomes" id="UP000598820"/>
    </source>
</evidence>
<dbReference type="SMART" id="SM00860">
    <property type="entry name" value="SMI1_KNR4"/>
    <property type="match status" value="1"/>
</dbReference>
<dbReference type="AlphaFoldDB" id="A0A927AVK0"/>
<keyword evidence="3" id="KW-1185">Reference proteome</keyword>
<dbReference type="InterPro" id="IPR037883">
    <property type="entry name" value="Knr4/Smi1-like_sf"/>
</dbReference>
<feature type="domain" description="Knr4/Smi1-like" evidence="1">
    <location>
        <begin position="21"/>
        <end position="170"/>
    </location>
</feature>
<dbReference type="Proteomes" id="UP000598820">
    <property type="component" value="Unassembled WGS sequence"/>
</dbReference>
<dbReference type="Pfam" id="PF09346">
    <property type="entry name" value="SMI1_KNR4"/>
    <property type="match status" value="1"/>
</dbReference>
<reference evidence="2" key="1">
    <citation type="submission" date="2020-09" db="EMBL/GenBank/DDBJ databases">
        <authorList>
            <person name="Kim M.K."/>
        </authorList>
    </citation>
    <scope>NUCLEOTIDE SEQUENCE</scope>
    <source>
        <strain evidence="2">BT702</strain>
    </source>
</reference>
<evidence type="ECO:0000259" key="1">
    <source>
        <dbReference type="SMART" id="SM00860"/>
    </source>
</evidence>
<dbReference type="SUPFAM" id="SSF160631">
    <property type="entry name" value="SMI1/KNR4-like"/>
    <property type="match status" value="1"/>
</dbReference>
<sequence length="301" mass="35487">MVDISNFWVQPARGYNEKTIGRTPEQILERESKIGFKFPALYKEVMMIQNGGYIHKRAFRFNDGIRELFFNGAVIDPIENLSQGYNTFEDVLQEYLNNEEILRNANSEFCMPKRLPIISHMDGHSFLCFDYGWLKEKENIEPEICLFDVEGPEPWRETLRVKNFEELIGNLYFFGYESEYFTVAVKNELPLEEIKKIIESRWDIHFDEQENNRFGGWYNFDSWFTAFYEGPNSTKFRINLTPNQFLSGTYLQQSHSANNCILTIINQIDTLDEGKILFIEDMLRTLTTALTVEVIFRPYAQ</sequence>
<dbReference type="RefSeq" id="WP_190892360.1">
    <property type="nucleotide sequence ID" value="NZ_JACWZY010000047.1"/>
</dbReference>
<dbReference type="Gene3D" id="3.40.1580.10">
    <property type="entry name" value="SMI1/KNR4-like"/>
    <property type="match status" value="1"/>
</dbReference>
<comment type="caution">
    <text evidence="2">The sequence shown here is derived from an EMBL/GenBank/DDBJ whole genome shotgun (WGS) entry which is preliminary data.</text>
</comment>
<dbReference type="InterPro" id="IPR018958">
    <property type="entry name" value="Knr4/Smi1-like_dom"/>
</dbReference>